<sequence length="1282" mass="138212">MGLPELDSPEEFGALAGSGGVSSLRSRFEQLSQSEKGIHGQQGVRSSRSAFQCKSGQSPLAPPDSSPRATLQTQNQSATLPVGNEPHPSLASGLLHANTLPGRGKHGTNGRSTGSRIADLVDRDAAQIGNASSSSKLQHQVEEEPQTSPAGALSDAHAFVPSEESGPSSGSSLSSLFRFPADPSSGLHTSTTKGKVPPPRPPKPSQPAAKEDPFQDTNQTSHSDREEDQQSKHDHHIHLGVSSLINHFAHRSVHTIDPPEPSKSEHFTSSSQHQHSKSVPPAIPAKPLKANQSFDSLLSLPGATASLLLDSSLVSANPTPPPLPSRDRGTSPGGRFTMSGSSSSGSLTAVHPRENDSSPSILPANLPPLPARKATASSETTLASDTAVRPPPQRTMNSDNSSSSLLPPPNRSAKAASLPAGSPTLHPRLPNRPPQHAASVPPVVISNTEASLAPLPPPPLRMAASIGISKGRPLAAAPPPVSSAEPSDSSSDEDDILSSSISGSTSRLPLSAGRPLGHASTGPAPSDLPDASHANRRAPAFKPDCYTSSKAAFQAFALNGHTLVTGSGDKVKVYRVGDMSSGVGEKLCTVGEHGNSKEIKLTALEFKPPTDGEPGDEEEGRYVWCGTKEGHLWELDVYEAAITDCRSNIHSSPIQLLQRVGNRMISMDDGGKISIWLPSTDPTKRPGIHLSNQPLTQRISLDKHSFAVVLGQQLWVSTGPETSRSHSYVGSKGPRIRIYNPFADDRPFNAVSKAVGMSAEMANGVGRVTCGTIIPAKPELVYLGHDSGHVSTWSRATYECVGVQRLGSYGITALCGVVKYLWAGNRTGNISVYNVEAYPWRAMKVWPAHKEPITSIHVDGHGVDMVGRLQVASAGLDSVVHLWDGFLSYDWMSSELSKREAEFCSYRSIKTLHVTFNIDAATPQDLETSIENMELLGSILRSGETPDVIFFGFQELIDLESKKLTAKSLLLGKKKAANDMGDRVSHQYRAWHDKLVSAVRLAMPPTCGYTVVLSESLVGLFTCIFVKQSEYRNVREAAISTVKTGMGGRYGNKGAVVARMVIDDTSICFANCHLAAGQKHVKQRNANVAEILESPTVFENLHTDPSAYVGGGDGTIMLDHELCFLSGDLNYRIDLRRDDVISSIQANRLGPLLEADQLRKELKGNPTLRLKPFSEAPILFHPTYKYDRGSNEWDSSEKSRIPAWCDRILWRSYSPDRIQNLEYRRWETTISDHRPVSAIFQATIKRIDPKAREIVRSQLLKAWEEIEADLLGKAKLFYHDPV</sequence>
<evidence type="ECO:0000313" key="2">
    <source>
        <dbReference type="Proteomes" id="UP000245626"/>
    </source>
</evidence>
<organism evidence="1 2">
    <name type="scientific">Violaceomyces palustris</name>
    <dbReference type="NCBI Taxonomy" id="1673888"/>
    <lineage>
        <taxon>Eukaryota</taxon>
        <taxon>Fungi</taxon>
        <taxon>Dikarya</taxon>
        <taxon>Basidiomycota</taxon>
        <taxon>Ustilaginomycotina</taxon>
        <taxon>Ustilaginomycetes</taxon>
        <taxon>Violaceomycetales</taxon>
        <taxon>Violaceomycetaceae</taxon>
        <taxon>Violaceomyces</taxon>
    </lineage>
</organism>
<proteinExistence type="predicted"/>
<dbReference type="Proteomes" id="UP000245626">
    <property type="component" value="Unassembled WGS sequence"/>
</dbReference>
<accession>A0ACD0NYT5</accession>
<evidence type="ECO:0000313" key="1">
    <source>
        <dbReference type="EMBL" id="PWN50981.1"/>
    </source>
</evidence>
<name>A0ACD0NYT5_9BASI</name>
<keyword evidence="2" id="KW-1185">Reference proteome</keyword>
<reference evidence="1 2" key="1">
    <citation type="journal article" date="2018" name="Mol. Biol. Evol.">
        <title>Broad Genomic Sampling Reveals a Smut Pathogenic Ancestry of the Fungal Clade Ustilaginomycotina.</title>
        <authorList>
            <person name="Kijpornyongpan T."/>
            <person name="Mondo S.J."/>
            <person name="Barry K."/>
            <person name="Sandor L."/>
            <person name="Lee J."/>
            <person name="Lipzen A."/>
            <person name="Pangilinan J."/>
            <person name="LaButti K."/>
            <person name="Hainaut M."/>
            <person name="Henrissat B."/>
            <person name="Grigoriev I.V."/>
            <person name="Spatafora J.W."/>
            <person name="Aime M.C."/>
        </authorList>
    </citation>
    <scope>NUCLEOTIDE SEQUENCE [LARGE SCALE GENOMIC DNA]</scope>
    <source>
        <strain evidence="1 2">SA 807</strain>
    </source>
</reference>
<gene>
    <name evidence="1" type="ORF">IE53DRAFT_368449</name>
</gene>
<protein>
    <submittedName>
        <fullName evidence="1">DNase I-like protein</fullName>
    </submittedName>
</protein>
<dbReference type="EMBL" id="KZ819881">
    <property type="protein sequence ID" value="PWN50981.1"/>
    <property type="molecule type" value="Genomic_DNA"/>
</dbReference>